<dbReference type="SUPFAM" id="SSF88723">
    <property type="entry name" value="PIN domain-like"/>
    <property type="match status" value="1"/>
</dbReference>
<dbReference type="Pfam" id="PF10130">
    <property type="entry name" value="PIN_2"/>
    <property type="match status" value="1"/>
</dbReference>
<protein>
    <recommendedName>
        <fullName evidence="1">PIN domain-containing protein</fullName>
    </recommendedName>
</protein>
<dbReference type="EMBL" id="BARU01005417">
    <property type="protein sequence ID" value="GAH36066.1"/>
    <property type="molecule type" value="Genomic_DNA"/>
</dbReference>
<reference evidence="2" key="1">
    <citation type="journal article" date="2014" name="Front. Microbiol.">
        <title>High frequency of phylogenetically diverse reductive dehalogenase-homologous genes in deep subseafloor sedimentary metagenomes.</title>
        <authorList>
            <person name="Kawai M."/>
            <person name="Futagami T."/>
            <person name="Toyoda A."/>
            <person name="Takaki Y."/>
            <person name="Nishi S."/>
            <person name="Hori S."/>
            <person name="Arai W."/>
            <person name="Tsubouchi T."/>
            <person name="Morono Y."/>
            <person name="Uchiyama I."/>
            <person name="Ito T."/>
            <person name="Fujiyama A."/>
            <person name="Inagaki F."/>
            <person name="Takami H."/>
        </authorList>
    </citation>
    <scope>NUCLEOTIDE SEQUENCE</scope>
    <source>
        <strain evidence="2">Expedition CK06-06</strain>
    </source>
</reference>
<accession>X1ERR4</accession>
<feature type="domain" description="PIN" evidence="1">
    <location>
        <begin position="4"/>
        <end position="116"/>
    </location>
</feature>
<evidence type="ECO:0000259" key="1">
    <source>
        <dbReference type="Pfam" id="PF10130"/>
    </source>
</evidence>
<proteinExistence type="predicted"/>
<dbReference type="AlphaFoldDB" id="X1ERR4"/>
<gene>
    <name evidence="2" type="ORF">S03H2_10543</name>
</gene>
<organism evidence="2">
    <name type="scientific">marine sediment metagenome</name>
    <dbReference type="NCBI Taxonomy" id="412755"/>
    <lineage>
        <taxon>unclassified sequences</taxon>
        <taxon>metagenomes</taxon>
        <taxon>ecological metagenomes</taxon>
    </lineage>
</organism>
<comment type="caution">
    <text evidence="2">The sequence shown here is derived from an EMBL/GenBank/DDBJ whole genome shotgun (WGS) entry which is preliminary data.</text>
</comment>
<dbReference type="Gene3D" id="3.40.50.1010">
    <property type="entry name" value="5'-nuclease"/>
    <property type="match status" value="1"/>
</dbReference>
<dbReference type="InterPro" id="IPR002716">
    <property type="entry name" value="PIN_dom"/>
</dbReference>
<sequence length="143" mass="16449">MKLVVDANILFASIIKESLTAELLLSDKLNLFAPEFLFDEFAKYEAYILEKTNRSKEDFAQYLNILKEEIAIIPQNMITPFIEEVEKFSPDPKDTVYLACALAIDSKIWSNDKKLKEGQEEIEVITTGELINKVGFIKKRKIK</sequence>
<evidence type="ECO:0000313" key="2">
    <source>
        <dbReference type="EMBL" id="GAH36066.1"/>
    </source>
</evidence>
<name>X1ERR4_9ZZZZ</name>
<dbReference type="InterPro" id="IPR029060">
    <property type="entry name" value="PIN-like_dom_sf"/>
</dbReference>